<feature type="transmembrane region" description="Helical" evidence="6">
    <location>
        <begin position="218"/>
        <end position="234"/>
    </location>
</feature>
<reference evidence="7 8" key="1">
    <citation type="submission" date="2023-02" db="EMBL/GenBank/DDBJ databases">
        <title>Description and genomic characterization of Microbulbifer bruguierae sp. nov., isolated from the sediment of mangrove plant Bruguiera sexangula.</title>
        <authorList>
            <person name="Long M."/>
        </authorList>
    </citation>
    <scope>NUCLEOTIDE SEQUENCE [LARGE SCALE GENOMIC DNA]</scope>
    <source>
        <strain evidence="7 8">H12</strain>
    </source>
</reference>
<feature type="transmembrane region" description="Helical" evidence="6">
    <location>
        <begin position="21"/>
        <end position="46"/>
    </location>
</feature>
<keyword evidence="8" id="KW-1185">Reference proteome</keyword>
<protein>
    <submittedName>
        <fullName evidence="7">Isoprenylcysteine carboxylmethyltransferase family protein</fullName>
    </submittedName>
</protein>
<gene>
    <name evidence="7" type="ORF">PVT68_13945</name>
</gene>
<evidence type="ECO:0000256" key="2">
    <source>
        <dbReference type="ARBA" id="ARBA00010631"/>
    </source>
</evidence>
<comment type="similarity">
    <text evidence="2">Belongs to the nurim family.</text>
</comment>
<comment type="subcellular location">
    <subcellularLocation>
        <location evidence="1">Endomembrane system</location>
        <topology evidence="1">Multi-pass membrane protein</topology>
    </subcellularLocation>
</comment>
<dbReference type="Proteomes" id="UP001236500">
    <property type="component" value="Chromosome"/>
</dbReference>
<feature type="transmembrane region" description="Helical" evidence="6">
    <location>
        <begin position="104"/>
        <end position="125"/>
    </location>
</feature>
<evidence type="ECO:0000256" key="6">
    <source>
        <dbReference type="SAM" id="Phobius"/>
    </source>
</evidence>
<evidence type="ECO:0000313" key="8">
    <source>
        <dbReference type="Proteomes" id="UP001236500"/>
    </source>
</evidence>
<dbReference type="PANTHER" id="PTHR31040">
    <property type="entry name" value="NURIM"/>
    <property type="match status" value="1"/>
</dbReference>
<evidence type="ECO:0000313" key="7">
    <source>
        <dbReference type="EMBL" id="WGL15868.1"/>
    </source>
</evidence>
<feature type="transmembrane region" description="Helical" evidence="6">
    <location>
        <begin position="66"/>
        <end position="83"/>
    </location>
</feature>
<accession>A0ABY8NAN2</accession>
<dbReference type="InterPro" id="IPR007318">
    <property type="entry name" value="Phopholipid_MeTrfase"/>
</dbReference>
<dbReference type="InterPro" id="IPR033580">
    <property type="entry name" value="Nurim-like"/>
</dbReference>
<proteinExistence type="inferred from homology"/>
<dbReference type="Gene3D" id="1.20.120.1630">
    <property type="match status" value="1"/>
</dbReference>
<dbReference type="PANTHER" id="PTHR31040:SF1">
    <property type="entry name" value="NURIM"/>
    <property type="match status" value="1"/>
</dbReference>
<evidence type="ECO:0000256" key="1">
    <source>
        <dbReference type="ARBA" id="ARBA00004127"/>
    </source>
</evidence>
<keyword evidence="3 6" id="KW-0812">Transmembrane</keyword>
<keyword evidence="5 6" id="KW-0472">Membrane</keyword>
<name>A0ABY8NAN2_9GAMM</name>
<keyword evidence="4 6" id="KW-1133">Transmembrane helix</keyword>
<dbReference type="RefSeq" id="WP_280319029.1">
    <property type="nucleotide sequence ID" value="NZ_CP118605.1"/>
</dbReference>
<feature type="transmembrane region" description="Helical" evidence="6">
    <location>
        <begin position="194"/>
        <end position="212"/>
    </location>
</feature>
<evidence type="ECO:0000256" key="4">
    <source>
        <dbReference type="ARBA" id="ARBA00022989"/>
    </source>
</evidence>
<sequence>MSMELSENRQTTASGHDPLATRLLVMTYSVVSYAIGTSALLALILWMGGVLPAGLPVIAQGPAFDSPLAALLWNALWVVGFGYKHTSMARPRFKNWYSRHFPAATVRSSYVLATGVYLLPMLYFWSPMPAVVWASEGALSGLLLAVFALGWGILFAATFTIDHFELFGLRQAWQFLRQQPLTAPKFVQRGLYRYIRHPIMTGMLIGIWSLPVMTVEKLVMAFALTAYVFIGLIFEERALRRTLGEQYGEYCQQVGRLLPKFGRKVAG</sequence>
<dbReference type="EMBL" id="CP118605">
    <property type="protein sequence ID" value="WGL15868.1"/>
    <property type="molecule type" value="Genomic_DNA"/>
</dbReference>
<feature type="transmembrane region" description="Helical" evidence="6">
    <location>
        <begin position="137"/>
        <end position="161"/>
    </location>
</feature>
<evidence type="ECO:0000256" key="5">
    <source>
        <dbReference type="ARBA" id="ARBA00023136"/>
    </source>
</evidence>
<dbReference type="Pfam" id="PF04191">
    <property type="entry name" value="PEMT"/>
    <property type="match status" value="1"/>
</dbReference>
<evidence type="ECO:0000256" key="3">
    <source>
        <dbReference type="ARBA" id="ARBA00022692"/>
    </source>
</evidence>
<organism evidence="7 8">
    <name type="scientific">Microbulbifer bruguierae</name>
    <dbReference type="NCBI Taxonomy" id="3029061"/>
    <lineage>
        <taxon>Bacteria</taxon>
        <taxon>Pseudomonadati</taxon>
        <taxon>Pseudomonadota</taxon>
        <taxon>Gammaproteobacteria</taxon>
        <taxon>Cellvibrionales</taxon>
        <taxon>Microbulbiferaceae</taxon>
        <taxon>Microbulbifer</taxon>
    </lineage>
</organism>